<dbReference type="PANTHER" id="PTHR13251:SF3">
    <property type="entry name" value="TRAFFICKING PROTEIN PARTICLE COMPLEX SUBUNIT 10"/>
    <property type="match status" value="1"/>
</dbReference>
<feature type="compositionally biased region" description="Polar residues" evidence="5">
    <location>
        <begin position="254"/>
        <end position="275"/>
    </location>
</feature>
<dbReference type="Pfam" id="PF23036">
    <property type="entry name" value="TRAPPC10_1st"/>
    <property type="match status" value="3"/>
</dbReference>
<dbReference type="GO" id="GO:1990071">
    <property type="term" value="C:TRAPPII protein complex"/>
    <property type="evidence" value="ECO:0007669"/>
    <property type="project" value="InterPro"/>
</dbReference>
<evidence type="ECO:0000256" key="2">
    <source>
        <dbReference type="ARBA" id="ARBA00022448"/>
    </source>
</evidence>
<dbReference type="SUPFAM" id="SSF48403">
    <property type="entry name" value="Ankyrin repeat"/>
    <property type="match status" value="1"/>
</dbReference>
<sequence>MAPAEAPSPAFPILDPVIVDDEMENAYQDADIDFLDPARLQMSSGNAGQEFDDLLAHTSSSRTLTDSDSACLSPSELSVKRHYAEQDHLRQPRVMTADSPAESPDNSSRSSSSESPRNQHLRHSSVASSAGESAMMPFGYTSSEDWMNPDLESVKEEPLFGLDSSLQPMDNGLPMDGDLESSNKAMDAAFDFESAASSPSLLKADVTPQPKLQKRFKSQMRKNSSNPTRKSTSPLPTSASPFFPNGLREMSPFPGSNLSAQGKPSPASQWGGQSPSSILEESFGGINMNSGSPMNSSFNFGQNSFSFGMDLAPSPPQNHIKPEPPQRHVLTVHPTSLKSRVETQIPIRLTLFPLPPGVKKLRLPSHTISKPKFLAPASTERSPDTMELHTSLVCTSAMQDQQRLQRAFARARGEVYCNLSSADESQEEDTPLGGGEVKICAGCIQRERKRASRKKQRKPEEDELFQKDEEKRVIVFNTNELKEWTEASKNSVPSYSDIPPPNVPAGAMQVELPMRIACYCRHQNEKLGFQVIFTVKDWVGNVIAQAITNSIMITDDHKTHAPPAPPAPGPSPALPDGTQLPGVGVFHSGTNVDTGKSNAMTQPSFQAASSATDLQGLQQRLNSQYQATPGSFAIPQNTTNGTSNSQAHRSLSRQTSPNDFQGPMSKRRKHSSSSRLPSELTMTKLENSQPSSSGATSQPMGNGSQFPTTRAFASPSERPFVSPSAMPGQFANGPPTPNSNDNNPFFSLNAQQSRADSLQQLMSAPNSAQPSRPGSPGSSARNNFQEQSLNILGPSPSTPMWPPLTNAGNRLPSVIHKLVPAEGSITGGTEVTLLGSGFYPGMEVVFGDTLATTTTFWGDKCLNCLTPPALQPGLVAVVFKHEHPTFGQMQTQPLMPKQQQFFRYVDDRELQMYRLALGILGQKLGSQADAFQTAQQIMGSDPKAMFNMHKDFQNGSGGGHQRQVPGLESQGQLTDLDSKMLTYLEFVDLDDSPRPPKYNSRCGTGQTLLHFASSLGLTRFVAGLLARGANPDVQDNTGNTPMHLAALNGHAHIVHRLRLTGANAHARSTRGFTPADLASTLPAHQAALLPARHYRSRSVGSLGSSRRQHGSSASLHSLWETSSGSSSFDNAIEDSDDSGENDLSDSEADLHTSSRRPSVHQDSQPPVASEGAEPAEVARPFSPPAALVAWRNQLQAQINQFQQSVSNAFPNLPALPPMPALPDYQAHPMMRRITNLVPNPTGAWSTKDGWWDLLKGNGSNSSPTTELPSYEDLYPRKEDEQETETSDMKKTSLMRAATEALVDQHFEAQSSRSQTAPVKDDKEDLKDIRIGRKVISREQQKHLRAQQAQRMKGLGSDRNLYFIWPIFENKLPLKNLHWKSPSRPVRSIESLRIGFVPAAQQDNAERKSSSDTALGGVPHRRHQIPGLRQTPYLKIFLLRCDDNDTYKATARKTVREWIKTQASTTQANTSSSSSTTVPSSQEKHDAFEWLVVHVVQDGDGAEKAASTSKWGQRTTSVLEKLKADFNGSSKSAVDRIAQLRLPKPGTTQKPPELPDQIEDLVEKMKNAILASFDLRVAQYEEDIKEKDSQRSLPGWNFCTFFILKEGLARGFENVGLFEDALVGYDELSVGLDSAIHEQLEGSGDHHGSALLTHSKDWNGMAKKALESLPAGGDDSKDEGEGKLTPVPEIEPSDFPFDSTKKPYREMILASDISIFDFRTYVFSRQLTLLLRAARAPSVINEDQDSAKKEKKPENLTLLSEICERATEFIALAARTLRCDLEYGLAEVDNAAKADIINNLVSSWTYAAASQILSQTTAPTLTLPDSIRVIEKSMESSSSSAAAEIRPDVPKRSSSLIPPPAPRPARPASQDIFDVLAPVHTRPGSDPKPAPNLNPKTGSEQLASGRGELYLLSRRVLEDIAGRRGWKERWNELGLLFDSKGAGEGDMKEVSLDDAQSGGTQEPPKSAYPLCGIDLPGLKTALQSRRAFRAQYEELTDQIFRHHIAASRPYSAEMAIADTALLRYRQADYSAAAAHFHQIAPFYGNKRWNVLEGAILEMYARCLKELKKSEEYARMLLRLLAKFAAHTQANLTGHQQKMLGTSSLLLSVSPYVDELFETSSTLQKEVPASLTDFFADIRVDPVVLHYENKDGFQVQLYLRFLLGKQIDVDAVKVRLVSANGSQSSEHWIETCAKAVVKSTSTRLLVDSSTSLQGKYYVDRIEMRAGNIVFTLGGGKHSAFPLGLRETLGASDEDSRSYIYCYPPPEGLQAKIVSTHLINLEEMRSLELELHSGRNDIKSGTIRVRPATAGLRLRSAEAKLVEGEMNITANNESGNIEFSQFGSKSFVRFRIPYTVEENHPTLSARAEVTYETEHGRFSYSSVHNVVSSLPISVNVQDIFKDEVLFSRFTISPAMMVPLRILGCSIPSSDVYQVESNIREKVVWDVFPKQPASLLYKIQPRKDRIASPGAKGSLRLTVEFTCVDDECLDSVERTFRADIKASEFRRHTSLLTSHVVDAFRTQLSTSDMEVVALTREVEMLAYESVRWENLFGALKGPADELRKWLVDWHHQHPTITLPAQQPTIPSRRIVIPVDIPEIQVVHTAELRLAPLADAQPTTTHAAVGQIIAAELRLRHTRRWCSAEHQEHAGGALEFAYELHANPELWLVGGRRRGNFLAREGETTTFAVTLLPQKSGYLLLPGLEIKAFIPASSTLTVVTTPSTATSAANANPTATAGSGNAGAPLQRRQIACEVDYRNHGETVQVLPDLRKTTVSLSTSGGSQTGGGSWLVDSERRVISSSITSQ</sequence>
<dbReference type="Pfam" id="PF12796">
    <property type="entry name" value="Ank_2"/>
    <property type="match status" value="1"/>
</dbReference>
<dbReference type="SMART" id="SM00248">
    <property type="entry name" value="ANK"/>
    <property type="match status" value="2"/>
</dbReference>
<dbReference type="Gene3D" id="2.60.40.10">
    <property type="entry name" value="Immunoglobulins"/>
    <property type="match status" value="1"/>
</dbReference>
<dbReference type="Pfam" id="PF01833">
    <property type="entry name" value="TIG"/>
    <property type="match status" value="1"/>
</dbReference>
<dbReference type="EMBL" id="AP024418">
    <property type="protein sequence ID" value="BCR86355.1"/>
    <property type="molecule type" value="Genomic_DNA"/>
</dbReference>
<feature type="compositionally biased region" description="Polar residues" evidence="5">
    <location>
        <begin position="738"/>
        <end position="766"/>
    </location>
</feature>
<feature type="compositionally biased region" description="Polar residues" evidence="5">
    <location>
        <begin position="588"/>
        <end position="600"/>
    </location>
</feature>
<dbReference type="PROSITE" id="PS50088">
    <property type="entry name" value="ANK_REPEAT"/>
    <property type="match status" value="2"/>
</dbReference>
<feature type="compositionally biased region" description="Polar residues" evidence="5">
    <location>
        <begin position="1257"/>
        <end position="1267"/>
    </location>
</feature>
<keyword evidence="3" id="KW-0333">Golgi apparatus</keyword>
<evidence type="ECO:0000259" key="11">
    <source>
        <dbReference type="Pfam" id="PF25603"/>
    </source>
</evidence>
<dbReference type="GO" id="GO:0034498">
    <property type="term" value="P:early endosome to Golgi transport"/>
    <property type="evidence" value="ECO:0007669"/>
    <property type="project" value="TreeGrafter"/>
</dbReference>
<feature type="compositionally biased region" description="Polar residues" evidence="5">
    <location>
        <begin position="221"/>
        <end position="240"/>
    </location>
</feature>
<dbReference type="InterPro" id="IPR022233">
    <property type="entry name" value="TRAPPC10/Trs130_C"/>
</dbReference>
<evidence type="ECO:0000259" key="6">
    <source>
        <dbReference type="Pfam" id="PF01833"/>
    </source>
</evidence>
<evidence type="ECO:0000256" key="4">
    <source>
        <dbReference type="PROSITE-ProRule" id="PRU00023"/>
    </source>
</evidence>
<dbReference type="InterPro" id="IPR002909">
    <property type="entry name" value="IPT_dom"/>
</dbReference>
<feature type="domain" description="TRAPPC10/Trs130 N-terminal" evidence="8">
    <location>
        <begin position="1698"/>
        <end position="1737"/>
    </location>
</feature>
<evidence type="ECO:0008006" key="14">
    <source>
        <dbReference type="Google" id="ProtNLM"/>
    </source>
</evidence>
<feature type="repeat" description="ANK" evidence="4">
    <location>
        <begin position="1004"/>
        <end position="1036"/>
    </location>
</feature>
<dbReference type="PANTHER" id="PTHR13251">
    <property type="entry name" value="EPILEPSY HOLOPROSENCEPHALY CANDIDATE 1/TMEM1"/>
    <property type="match status" value="1"/>
</dbReference>
<feature type="compositionally biased region" description="Pro residues" evidence="5">
    <location>
        <begin position="562"/>
        <end position="573"/>
    </location>
</feature>
<gene>
    <name evidence="12" type="ORF">ACHE_30342S</name>
</gene>
<dbReference type="Pfam" id="PF24967">
    <property type="entry name" value="NTS_TR130"/>
    <property type="match status" value="1"/>
</dbReference>
<feature type="domain" description="SPT23/MGA2-like DNA-binding" evidence="11">
    <location>
        <begin position="329"/>
        <end position="558"/>
    </location>
</feature>
<feature type="domain" description="TRAPPC10/Trs130 C-terminal" evidence="7">
    <location>
        <begin position="2589"/>
        <end position="2762"/>
    </location>
</feature>
<feature type="domain" description="Trs130 NTS" evidence="10">
    <location>
        <begin position="1977"/>
        <end position="2069"/>
    </location>
</feature>
<evidence type="ECO:0000256" key="3">
    <source>
        <dbReference type="ARBA" id="ARBA00023034"/>
    </source>
</evidence>
<dbReference type="PROSITE" id="PS50297">
    <property type="entry name" value="ANK_REP_REGION"/>
    <property type="match status" value="2"/>
</dbReference>
<reference evidence="12" key="2">
    <citation type="submission" date="2021-02" db="EMBL/GenBank/DDBJ databases">
        <title>Aspergillus chevalieri M1 genome sequence.</title>
        <authorList>
            <person name="Kadooka C."/>
            <person name="Mori K."/>
            <person name="Futagami T."/>
        </authorList>
    </citation>
    <scope>NUCLEOTIDE SEQUENCE</scope>
    <source>
        <strain evidence="12">M1</strain>
    </source>
</reference>
<dbReference type="Pfam" id="PF23274">
    <property type="entry name" value="DUF7077"/>
    <property type="match status" value="1"/>
</dbReference>
<evidence type="ECO:0000259" key="10">
    <source>
        <dbReference type="Pfam" id="PF24967"/>
    </source>
</evidence>
<feature type="compositionally biased region" description="Low complexity" evidence="5">
    <location>
        <begin position="99"/>
        <end position="118"/>
    </location>
</feature>
<feature type="region of interest" description="Disordered" evidence="5">
    <location>
        <begin position="629"/>
        <end position="782"/>
    </location>
</feature>
<feature type="domain" description="IPT/TIG" evidence="6">
    <location>
        <begin position="814"/>
        <end position="882"/>
    </location>
</feature>
<evidence type="ECO:0000313" key="13">
    <source>
        <dbReference type="Proteomes" id="UP000637239"/>
    </source>
</evidence>
<feature type="compositionally biased region" description="Polar residues" evidence="5">
    <location>
        <begin position="680"/>
        <end position="708"/>
    </location>
</feature>
<feature type="region of interest" description="Disordered" evidence="5">
    <location>
        <begin position="1944"/>
        <end position="1965"/>
    </location>
</feature>
<feature type="region of interest" description="Disordered" evidence="5">
    <location>
        <begin position="1833"/>
        <end position="1900"/>
    </location>
</feature>
<dbReference type="InterPro" id="IPR056916">
    <property type="entry name" value="NTS_TR130"/>
</dbReference>
<evidence type="ECO:0000256" key="1">
    <source>
        <dbReference type="ARBA" id="ARBA00004555"/>
    </source>
</evidence>
<feature type="compositionally biased region" description="Polar residues" evidence="5">
    <location>
        <begin position="1110"/>
        <end position="1129"/>
    </location>
</feature>
<keyword evidence="4" id="KW-0040">ANK repeat</keyword>
<dbReference type="CDD" id="cd00102">
    <property type="entry name" value="IPT"/>
    <property type="match status" value="1"/>
</dbReference>
<feature type="compositionally biased region" description="Low complexity" evidence="5">
    <location>
        <begin position="767"/>
        <end position="781"/>
    </location>
</feature>
<keyword evidence="13" id="KW-1185">Reference proteome</keyword>
<dbReference type="GO" id="GO:0006891">
    <property type="term" value="P:intra-Golgi vesicle-mediated transport"/>
    <property type="evidence" value="ECO:0007669"/>
    <property type="project" value="TreeGrafter"/>
</dbReference>
<feature type="region of interest" description="Disordered" evidence="5">
    <location>
        <begin position="1099"/>
        <end position="1177"/>
    </location>
</feature>
<dbReference type="InterPro" id="IPR014756">
    <property type="entry name" value="Ig_E-set"/>
</dbReference>
<feature type="domain" description="TRAPPC10/Trs130 N-terminal" evidence="8">
    <location>
        <begin position="1483"/>
        <end position="1641"/>
    </location>
</feature>
<dbReference type="Gene3D" id="1.25.40.20">
    <property type="entry name" value="Ankyrin repeat-containing domain"/>
    <property type="match status" value="1"/>
</dbReference>
<dbReference type="KEGG" id="ache:ACHE_30342S"/>
<evidence type="ECO:0000259" key="8">
    <source>
        <dbReference type="Pfam" id="PF23036"/>
    </source>
</evidence>
<keyword evidence="2" id="KW-0813">Transport</keyword>
<feature type="compositionally biased region" description="Acidic residues" evidence="5">
    <location>
        <begin position="1131"/>
        <end position="1147"/>
    </location>
</feature>
<feature type="region of interest" description="Disordered" evidence="5">
    <location>
        <begin position="84"/>
        <end position="181"/>
    </location>
</feature>
<feature type="repeat" description="ANK" evidence="4">
    <location>
        <begin position="1037"/>
        <end position="1069"/>
    </location>
</feature>
<dbReference type="Pfam" id="PF25603">
    <property type="entry name" value="SPT23_MGA2_DBD"/>
    <property type="match status" value="1"/>
</dbReference>
<feature type="region of interest" description="Disordered" evidence="5">
    <location>
        <begin position="1461"/>
        <end position="1480"/>
    </location>
</feature>
<reference evidence="12" key="1">
    <citation type="submission" date="2021-01" db="EMBL/GenBank/DDBJ databases">
        <authorList>
            <consortium name="Aspergillus chevalieri M1 genome sequencing consortium"/>
            <person name="Kazuki M."/>
            <person name="Futagami T."/>
        </authorList>
    </citation>
    <scope>NUCLEOTIDE SEQUENCE</scope>
    <source>
        <strain evidence="12">M1</strain>
    </source>
</reference>
<dbReference type="GO" id="GO:0005829">
    <property type="term" value="C:cytosol"/>
    <property type="evidence" value="ECO:0007669"/>
    <property type="project" value="GOC"/>
</dbReference>
<evidence type="ECO:0000259" key="7">
    <source>
        <dbReference type="Pfam" id="PF12584"/>
    </source>
</evidence>
<dbReference type="InterPro" id="IPR057962">
    <property type="entry name" value="SPT23_MGA2_DBD"/>
</dbReference>
<feature type="region of interest" description="Disordered" evidence="5">
    <location>
        <begin position="1400"/>
        <end position="1423"/>
    </location>
</feature>
<organism evidence="12 13">
    <name type="scientific">Aspergillus chevalieri</name>
    <name type="common">Eurotium chevalieri</name>
    <dbReference type="NCBI Taxonomy" id="182096"/>
    <lineage>
        <taxon>Eukaryota</taxon>
        <taxon>Fungi</taxon>
        <taxon>Dikarya</taxon>
        <taxon>Ascomycota</taxon>
        <taxon>Pezizomycotina</taxon>
        <taxon>Eurotiomycetes</taxon>
        <taxon>Eurotiomycetidae</taxon>
        <taxon>Eurotiales</taxon>
        <taxon>Aspergillaceae</taxon>
        <taxon>Aspergillus</taxon>
        <taxon>Aspergillus subgen. Aspergillus</taxon>
    </lineage>
</organism>
<feature type="domain" description="DUF7077" evidence="9">
    <location>
        <begin position="2263"/>
        <end position="2383"/>
    </location>
</feature>
<feature type="domain" description="TRAPPC10/Trs130 N-terminal" evidence="8">
    <location>
        <begin position="1364"/>
        <end position="1462"/>
    </location>
</feature>
<protein>
    <recommendedName>
        <fullName evidence="14">IPT/TIG domain-containing protein</fullName>
    </recommendedName>
</protein>
<evidence type="ECO:0000256" key="5">
    <source>
        <dbReference type="SAM" id="MobiDB-lite"/>
    </source>
</evidence>
<dbReference type="Proteomes" id="UP000637239">
    <property type="component" value="Chromosome 3"/>
</dbReference>
<evidence type="ECO:0000259" key="9">
    <source>
        <dbReference type="Pfam" id="PF23274"/>
    </source>
</evidence>
<dbReference type="RefSeq" id="XP_043134877.1">
    <property type="nucleotide sequence ID" value="XM_043276949.1"/>
</dbReference>
<comment type="subcellular location">
    <subcellularLocation>
        <location evidence="1">Golgi apparatus</location>
    </subcellularLocation>
</comment>
<name>A0A7R7VKI9_ASPCH</name>
<evidence type="ECO:0000313" key="12">
    <source>
        <dbReference type="EMBL" id="BCR86355.1"/>
    </source>
</evidence>
<feature type="compositionally biased region" description="Polar residues" evidence="5">
    <location>
        <begin position="629"/>
        <end position="659"/>
    </location>
</feature>
<proteinExistence type="predicted"/>
<dbReference type="Pfam" id="PF12584">
    <property type="entry name" value="TRAPPC10"/>
    <property type="match status" value="1"/>
</dbReference>
<dbReference type="InterPro" id="IPR056913">
    <property type="entry name" value="TRAPPC10/Trs130_N"/>
</dbReference>
<accession>A0A7R7VKI9</accession>
<dbReference type="SUPFAM" id="SSF81296">
    <property type="entry name" value="E set domains"/>
    <property type="match status" value="1"/>
</dbReference>
<feature type="region of interest" description="Disordered" evidence="5">
    <location>
        <begin position="1666"/>
        <end position="1697"/>
    </location>
</feature>
<dbReference type="InterPro" id="IPR045126">
    <property type="entry name" value="TRAPPC10/Trs130"/>
</dbReference>
<dbReference type="InterPro" id="IPR002110">
    <property type="entry name" value="Ankyrin_rpt"/>
</dbReference>
<dbReference type="Pfam" id="PF24965">
    <property type="entry name" value="TRS130_4HB"/>
    <property type="match status" value="1"/>
</dbReference>
<feature type="region of interest" description="Disordered" evidence="5">
    <location>
        <begin position="1256"/>
        <end position="1289"/>
    </location>
</feature>
<feature type="region of interest" description="Disordered" evidence="5">
    <location>
        <begin position="556"/>
        <end position="600"/>
    </location>
</feature>
<dbReference type="GeneID" id="66980714"/>
<dbReference type="InterPro" id="IPR036770">
    <property type="entry name" value="Ankyrin_rpt-contain_sf"/>
</dbReference>
<dbReference type="InterPro" id="IPR013783">
    <property type="entry name" value="Ig-like_fold"/>
</dbReference>
<feature type="region of interest" description="Disordered" evidence="5">
    <location>
        <begin position="201"/>
        <end position="275"/>
    </location>
</feature>
<dbReference type="InterPro" id="IPR055505">
    <property type="entry name" value="DUF7077"/>
</dbReference>